<dbReference type="EMBL" id="SRLA01000002">
    <property type="protein sequence ID" value="TGE08059.1"/>
    <property type="molecule type" value="Genomic_DNA"/>
</dbReference>
<feature type="region of interest" description="Disordered" evidence="1">
    <location>
        <begin position="1"/>
        <end position="32"/>
    </location>
</feature>
<dbReference type="OrthoDB" id="661524at2"/>
<name>A0A4Z0P7B5_9BACT</name>
<protein>
    <submittedName>
        <fullName evidence="2">Uncharacterized protein</fullName>
    </submittedName>
</protein>
<dbReference type="Proteomes" id="UP000298337">
    <property type="component" value="Unassembled WGS sequence"/>
</dbReference>
<dbReference type="AlphaFoldDB" id="A0A4Z0P7B5"/>
<feature type="compositionally biased region" description="Polar residues" evidence="1">
    <location>
        <begin position="1"/>
        <end position="24"/>
    </location>
</feature>
<evidence type="ECO:0000313" key="3">
    <source>
        <dbReference type="Proteomes" id="UP000298337"/>
    </source>
</evidence>
<reference evidence="2 3" key="1">
    <citation type="submission" date="2019-04" db="EMBL/GenBank/DDBJ databases">
        <authorList>
            <person name="Feng G."/>
            <person name="Zhang J."/>
            <person name="Zhu H."/>
        </authorList>
    </citation>
    <scope>NUCLEOTIDE SEQUENCE [LARGE SCALE GENOMIC DNA]</scope>
    <source>
        <strain evidence="2 3">92R-1</strain>
    </source>
</reference>
<evidence type="ECO:0000256" key="1">
    <source>
        <dbReference type="SAM" id="MobiDB-lite"/>
    </source>
</evidence>
<accession>A0A4Z0P7B5</accession>
<organism evidence="2 3">
    <name type="scientific">Hymenobacter fodinae</name>
    <dbReference type="NCBI Taxonomy" id="2510796"/>
    <lineage>
        <taxon>Bacteria</taxon>
        <taxon>Pseudomonadati</taxon>
        <taxon>Bacteroidota</taxon>
        <taxon>Cytophagia</taxon>
        <taxon>Cytophagales</taxon>
        <taxon>Hymenobacteraceae</taxon>
        <taxon>Hymenobacter</taxon>
    </lineage>
</organism>
<keyword evidence="3" id="KW-1185">Reference proteome</keyword>
<dbReference type="RefSeq" id="WP_135433719.1">
    <property type="nucleotide sequence ID" value="NZ_SRLA01000002.1"/>
</dbReference>
<sequence length="124" mass="13372">MKSSSTDPSSELSQASQWTRNYRNQHPDAPKGHCIKKQQLEAILNQPGCEGIRVYYGLDEQGNRKLILVGIDADENDIITETGITSALRAAEVTDGASEPSSTSVVTDLPPCPPCCSIENPLNS</sequence>
<comment type="caution">
    <text evidence="2">The sequence shown here is derived from an EMBL/GenBank/DDBJ whole genome shotgun (WGS) entry which is preliminary data.</text>
</comment>
<evidence type="ECO:0000313" key="2">
    <source>
        <dbReference type="EMBL" id="TGE08059.1"/>
    </source>
</evidence>
<gene>
    <name evidence="2" type="ORF">EU556_09995</name>
</gene>
<proteinExistence type="predicted"/>